<dbReference type="Gene3D" id="3.10.10.10">
    <property type="entry name" value="HIV Type 1 Reverse Transcriptase, subunit A, domain 1"/>
    <property type="match status" value="1"/>
</dbReference>
<dbReference type="GO" id="GO:0016779">
    <property type="term" value="F:nucleotidyltransferase activity"/>
    <property type="evidence" value="ECO:0007669"/>
    <property type="project" value="UniProtKB-KW"/>
</dbReference>
<keyword evidence="2" id="KW-0548">Nucleotidyltransferase</keyword>
<dbReference type="CDD" id="cd00303">
    <property type="entry name" value="retropepsin_like"/>
    <property type="match status" value="1"/>
</dbReference>
<dbReference type="PROSITE" id="PS50878">
    <property type="entry name" value="RT_POL"/>
    <property type="match status" value="1"/>
</dbReference>
<keyword evidence="1" id="KW-0808">Transferase</keyword>
<dbReference type="InterPro" id="IPR043502">
    <property type="entry name" value="DNA/RNA_pol_sf"/>
</dbReference>
<dbReference type="InterPro" id="IPR050951">
    <property type="entry name" value="Retrovirus_Pol_polyprotein"/>
</dbReference>
<dbReference type="PANTHER" id="PTHR37984:SF5">
    <property type="entry name" value="PROTEIN NYNRIN-LIKE"/>
    <property type="match status" value="1"/>
</dbReference>
<dbReference type="InterPro" id="IPR043128">
    <property type="entry name" value="Rev_trsase/Diguanyl_cyclase"/>
</dbReference>
<evidence type="ECO:0000256" key="3">
    <source>
        <dbReference type="ARBA" id="ARBA00022722"/>
    </source>
</evidence>
<keyword evidence="3" id="KW-0540">Nuclease</keyword>
<proteinExistence type="predicted"/>
<sequence>MHIKCLYLLKYDTQKAAEDLYQKTNSLICSVPVTLGGHKIMALVDSGATTSIVSPSFLLKNKISFLPDKKIYKLAARGTNVTRLGITSPLTLVHNGITITHSFDVFELSYDHITVFIGSDLMNKVGIYLSGLATSWSGTNRPTNPDPILNKIDQPNNSPFGTKAEYESFMAAIQPLLKANARIPITSLCTVPEFVIRLDTPPGKIAYRSQYPIPVTLLPVLREQVKSWLRDEVIGVAPVNTAWNSPITFAPKKGADRVTFSEKCPCLDTRHLNLLLEDCRYPLPNIQEIFQKMSGAKVFTTLDLKAAFHRFKVFEEHKQKTAFTVEGKQYQFVGCPFGLKTISSIFQRVMHIIFHDADNIISFIDDVVVFSADLASHKKHVSDAITRLTKVNLVLNHQKGHYAQKSVHLLGFSVSAQGRHLDKRKISNAMSWGPLQNGKQVQSFLGLVNYFRDQLPNFSQITRPLDAL</sequence>
<evidence type="ECO:0000313" key="7">
    <source>
        <dbReference type="EMBL" id="KAG2192487.1"/>
    </source>
</evidence>
<dbReference type="Proteomes" id="UP000603453">
    <property type="component" value="Unassembled WGS sequence"/>
</dbReference>
<dbReference type="Pfam" id="PF00078">
    <property type="entry name" value="RVT_1"/>
    <property type="match status" value="1"/>
</dbReference>
<dbReference type="PANTHER" id="PTHR37984">
    <property type="entry name" value="PROTEIN CBG26694"/>
    <property type="match status" value="1"/>
</dbReference>
<name>A0A8H7USH8_9FUNG</name>
<keyword evidence="4" id="KW-0064">Aspartyl protease</keyword>
<dbReference type="EMBL" id="JAEPRD010000289">
    <property type="protein sequence ID" value="KAG2192487.1"/>
    <property type="molecule type" value="Genomic_DNA"/>
</dbReference>
<keyword evidence="4" id="KW-0645">Protease</keyword>
<dbReference type="SUPFAM" id="SSF50630">
    <property type="entry name" value="Acid proteases"/>
    <property type="match status" value="1"/>
</dbReference>
<dbReference type="GO" id="GO:0004519">
    <property type="term" value="F:endonuclease activity"/>
    <property type="evidence" value="ECO:0007669"/>
    <property type="project" value="UniProtKB-KW"/>
</dbReference>
<dbReference type="InterPro" id="IPR000477">
    <property type="entry name" value="RT_dom"/>
</dbReference>
<gene>
    <name evidence="7" type="ORF">INT47_002166</name>
</gene>
<feature type="domain" description="Reverse transcriptase" evidence="6">
    <location>
        <begin position="231"/>
        <end position="414"/>
    </location>
</feature>
<accession>A0A8H7USH8</accession>
<dbReference type="CDD" id="cd01647">
    <property type="entry name" value="RT_LTR"/>
    <property type="match status" value="1"/>
</dbReference>
<evidence type="ECO:0000256" key="5">
    <source>
        <dbReference type="ARBA" id="ARBA00022759"/>
    </source>
</evidence>
<keyword evidence="8" id="KW-1185">Reference proteome</keyword>
<evidence type="ECO:0000256" key="1">
    <source>
        <dbReference type="ARBA" id="ARBA00022679"/>
    </source>
</evidence>
<dbReference type="OrthoDB" id="2282011at2759"/>
<organism evidence="7 8">
    <name type="scientific">Mucor saturninus</name>
    <dbReference type="NCBI Taxonomy" id="64648"/>
    <lineage>
        <taxon>Eukaryota</taxon>
        <taxon>Fungi</taxon>
        <taxon>Fungi incertae sedis</taxon>
        <taxon>Mucoromycota</taxon>
        <taxon>Mucoromycotina</taxon>
        <taxon>Mucoromycetes</taxon>
        <taxon>Mucorales</taxon>
        <taxon>Mucorineae</taxon>
        <taxon>Mucoraceae</taxon>
        <taxon>Mucor</taxon>
    </lineage>
</organism>
<reference evidence="7" key="1">
    <citation type="submission" date="2020-12" db="EMBL/GenBank/DDBJ databases">
        <title>Metabolic potential, ecology and presence of endohyphal bacteria is reflected in genomic diversity of Mucoromycotina.</title>
        <authorList>
            <person name="Muszewska A."/>
            <person name="Okrasinska A."/>
            <person name="Steczkiewicz K."/>
            <person name="Drgas O."/>
            <person name="Orlowska M."/>
            <person name="Perlinska-Lenart U."/>
            <person name="Aleksandrzak-Piekarczyk T."/>
            <person name="Szatraj K."/>
            <person name="Zielenkiewicz U."/>
            <person name="Pilsyk S."/>
            <person name="Malc E."/>
            <person name="Mieczkowski P."/>
            <person name="Kruszewska J.S."/>
            <person name="Biernat P."/>
            <person name="Pawlowska J."/>
        </authorList>
    </citation>
    <scope>NUCLEOTIDE SEQUENCE</scope>
    <source>
        <strain evidence="7">WA0000017839</strain>
    </source>
</reference>
<evidence type="ECO:0000313" key="8">
    <source>
        <dbReference type="Proteomes" id="UP000603453"/>
    </source>
</evidence>
<dbReference type="InterPro" id="IPR021109">
    <property type="entry name" value="Peptidase_aspartic_dom_sf"/>
</dbReference>
<dbReference type="InterPro" id="IPR001969">
    <property type="entry name" value="Aspartic_peptidase_AS"/>
</dbReference>
<dbReference type="Gene3D" id="3.30.70.270">
    <property type="match status" value="2"/>
</dbReference>
<dbReference type="PROSITE" id="PS00141">
    <property type="entry name" value="ASP_PROTEASE"/>
    <property type="match status" value="1"/>
</dbReference>
<dbReference type="SUPFAM" id="SSF56672">
    <property type="entry name" value="DNA/RNA polymerases"/>
    <property type="match status" value="1"/>
</dbReference>
<evidence type="ECO:0000256" key="4">
    <source>
        <dbReference type="ARBA" id="ARBA00022750"/>
    </source>
</evidence>
<comment type="caution">
    <text evidence="7">The sequence shown here is derived from an EMBL/GenBank/DDBJ whole genome shotgun (WGS) entry which is preliminary data.</text>
</comment>
<keyword evidence="5" id="KW-0378">Hydrolase</keyword>
<evidence type="ECO:0000256" key="2">
    <source>
        <dbReference type="ARBA" id="ARBA00022695"/>
    </source>
</evidence>
<keyword evidence="5" id="KW-0255">Endonuclease</keyword>
<dbReference type="AlphaFoldDB" id="A0A8H7USH8"/>
<protein>
    <recommendedName>
        <fullName evidence="6">Reverse transcriptase domain-containing protein</fullName>
    </recommendedName>
</protein>
<evidence type="ECO:0000259" key="6">
    <source>
        <dbReference type="PROSITE" id="PS50878"/>
    </source>
</evidence>
<dbReference type="Gene3D" id="2.40.70.10">
    <property type="entry name" value="Acid Proteases"/>
    <property type="match status" value="1"/>
</dbReference>
<dbReference type="GO" id="GO:0004190">
    <property type="term" value="F:aspartic-type endopeptidase activity"/>
    <property type="evidence" value="ECO:0007669"/>
    <property type="project" value="UniProtKB-KW"/>
</dbReference>
<dbReference type="GO" id="GO:0006508">
    <property type="term" value="P:proteolysis"/>
    <property type="evidence" value="ECO:0007669"/>
    <property type="project" value="InterPro"/>
</dbReference>